<evidence type="ECO:0000313" key="8">
    <source>
        <dbReference type="EMBL" id="SMP50999.1"/>
    </source>
</evidence>
<feature type="region of interest" description="Disordered" evidence="5">
    <location>
        <begin position="189"/>
        <end position="213"/>
    </location>
</feature>
<evidence type="ECO:0000259" key="6">
    <source>
        <dbReference type="Pfam" id="PF01386"/>
    </source>
</evidence>
<dbReference type="AlphaFoldDB" id="A0AA45WVA6"/>
<dbReference type="EMBL" id="FXUF01000004">
    <property type="protein sequence ID" value="SMP50999.1"/>
    <property type="molecule type" value="Genomic_DNA"/>
</dbReference>
<feature type="domain" description="Large ribosomal subunit protein bL25 beta" evidence="7">
    <location>
        <begin position="101"/>
        <end position="182"/>
    </location>
</feature>
<sequence>MATPVLTLVTRDKIQGMTVKAARKAGNIPGVVYSKSMEPKSVYADERELRRLIAEFGTNRKITLNIGGEKSFGIIKEIQKENMKNQFIHLDLQALDENEKLKMTFNITVLNRDAVERGDHVLQIQANEVDLQMFPRHMPEHVEVDAALLQDQDNITFADLNVASDENIEILGEMETVIGTLVYIQQAAEETEEGEEVDAAAVPVVGEADSDEE</sequence>
<evidence type="ECO:0000256" key="1">
    <source>
        <dbReference type="ARBA" id="ARBA00022730"/>
    </source>
</evidence>
<evidence type="ECO:0000313" key="9">
    <source>
        <dbReference type="Proteomes" id="UP001158066"/>
    </source>
</evidence>
<keyword evidence="2" id="KW-0694">RNA-binding</keyword>
<dbReference type="InterPro" id="IPR020057">
    <property type="entry name" value="Ribosomal_bL25_b-dom"/>
</dbReference>
<dbReference type="InterPro" id="IPR037121">
    <property type="entry name" value="Ribosomal_bL25_C"/>
</dbReference>
<keyword evidence="3 8" id="KW-0689">Ribosomal protein</keyword>
<feature type="compositionally biased region" description="Acidic residues" evidence="5">
    <location>
        <begin position="189"/>
        <end position="198"/>
    </location>
</feature>
<gene>
    <name evidence="8" type="ORF">SAMN06296020_10444</name>
</gene>
<keyword evidence="1" id="KW-0699">rRNA-binding</keyword>
<dbReference type="PANTHER" id="PTHR33284">
    <property type="entry name" value="RIBOSOMAL PROTEIN L25/GLN-TRNA SYNTHETASE, ANTI-CODON-BINDING DOMAIN-CONTAINING PROTEIN"/>
    <property type="match status" value="1"/>
</dbReference>
<dbReference type="GO" id="GO:0003735">
    <property type="term" value="F:structural constituent of ribosome"/>
    <property type="evidence" value="ECO:0007669"/>
    <property type="project" value="InterPro"/>
</dbReference>
<evidence type="ECO:0000256" key="4">
    <source>
        <dbReference type="ARBA" id="ARBA00023274"/>
    </source>
</evidence>
<organism evidence="8 9">
    <name type="scientific">Anoxynatronum buryatiense</name>
    <dbReference type="NCBI Taxonomy" id="489973"/>
    <lineage>
        <taxon>Bacteria</taxon>
        <taxon>Bacillati</taxon>
        <taxon>Bacillota</taxon>
        <taxon>Clostridia</taxon>
        <taxon>Eubacteriales</taxon>
        <taxon>Clostridiaceae</taxon>
        <taxon>Anoxynatronum</taxon>
    </lineage>
</organism>
<protein>
    <submittedName>
        <fullName evidence="8">Large subunit ribosomal protein L25</fullName>
    </submittedName>
</protein>
<dbReference type="Pfam" id="PF01386">
    <property type="entry name" value="Ribosomal_L25p"/>
    <property type="match status" value="1"/>
</dbReference>
<dbReference type="InterPro" id="IPR029751">
    <property type="entry name" value="Ribosomal_L25_dom"/>
</dbReference>
<dbReference type="CDD" id="cd00495">
    <property type="entry name" value="Ribosomal_L25_TL5_CTC"/>
    <property type="match status" value="1"/>
</dbReference>
<dbReference type="Pfam" id="PF14693">
    <property type="entry name" value="Ribosomal_TL5_C"/>
    <property type="match status" value="1"/>
</dbReference>
<dbReference type="Proteomes" id="UP001158066">
    <property type="component" value="Unassembled WGS sequence"/>
</dbReference>
<reference evidence="8" key="1">
    <citation type="submission" date="2017-05" db="EMBL/GenBank/DDBJ databases">
        <authorList>
            <person name="Varghese N."/>
            <person name="Submissions S."/>
        </authorList>
    </citation>
    <scope>NUCLEOTIDE SEQUENCE</scope>
    <source>
        <strain evidence="8">Su22</strain>
    </source>
</reference>
<name>A0AA45WVA6_9CLOT</name>
<dbReference type="GO" id="GO:0006412">
    <property type="term" value="P:translation"/>
    <property type="evidence" value="ECO:0007669"/>
    <property type="project" value="InterPro"/>
</dbReference>
<comment type="caution">
    <text evidence="8">The sequence shown here is derived from an EMBL/GenBank/DDBJ whole genome shotgun (WGS) entry which is preliminary data.</text>
</comment>
<dbReference type="InterPro" id="IPR001021">
    <property type="entry name" value="Ribosomal_bL25_long"/>
</dbReference>
<dbReference type="NCBIfam" id="TIGR00731">
    <property type="entry name" value="bL25_bact_ctc"/>
    <property type="match status" value="1"/>
</dbReference>
<evidence type="ECO:0000256" key="5">
    <source>
        <dbReference type="SAM" id="MobiDB-lite"/>
    </source>
</evidence>
<proteinExistence type="predicted"/>
<keyword evidence="9" id="KW-1185">Reference proteome</keyword>
<dbReference type="SUPFAM" id="SSF50715">
    <property type="entry name" value="Ribosomal protein L25-like"/>
    <property type="match status" value="1"/>
</dbReference>
<dbReference type="Gene3D" id="2.170.120.20">
    <property type="entry name" value="Ribosomal protein L25, beta domain"/>
    <property type="match status" value="1"/>
</dbReference>
<evidence type="ECO:0000259" key="7">
    <source>
        <dbReference type="Pfam" id="PF14693"/>
    </source>
</evidence>
<dbReference type="GO" id="GO:0022625">
    <property type="term" value="C:cytosolic large ribosomal subunit"/>
    <property type="evidence" value="ECO:0007669"/>
    <property type="project" value="TreeGrafter"/>
</dbReference>
<evidence type="ECO:0000256" key="3">
    <source>
        <dbReference type="ARBA" id="ARBA00022980"/>
    </source>
</evidence>
<dbReference type="InterPro" id="IPR020930">
    <property type="entry name" value="Ribosomal_uL5_bac-type"/>
</dbReference>
<evidence type="ECO:0000256" key="2">
    <source>
        <dbReference type="ARBA" id="ARBA00022884"/>
    </source>
</evidence>
<feature type="domain" description="Large ribosomal subunit protein bL25 L25" evidence="6">
    <location>
        <begin position="9"/>
        <end position="92"/>
    </location>
</feature>
<keyword evidence="4" id="KW-0687">Ribonucleoprotein</keyword>
<dbReference type="InterPro" id="IPR020056">
    <property type="entry name" value="Rbsml_bL25/Gln-tRNA_synth_N"/>
</dbReference>
<accession>A0AA45WVA6</accession>
<dbReference type="PANTHER" id="PTHR33284:SF1">
    <property type="entry name" value="RIBOSOMAL PROTEIN L25_GLN-TRNA SYNTHETASE, ANTI-CODON-BINDING DOMAIN-CONTAINING PROTEIN"/>
    <property type="match status" value="1"/>
</dbReference>
<dbReference type="RefSeq" id="WP_283408722.1">
    <property type="nucleotide sequence ID" value="NZ_FXUF01000004.1"/>
</dbReference>
<dbReference type="Gene3D" id="2.40.240.10">
    <property type="entry name" value="Ribosomal Protein L25, Chain P"/>
    <property type="match status" value="1"/>
</dbReference>
<dbReference type="GO" id="GO:0008097">
    <property type="term" value="F:5S rRNA binding"/>
    <property type="evidence" value="ECO:0007669"/>
    <property type="project" value="InterPro"/>
</dbReference>
<dbReference type="InterPro" id="IPR011035">
    <property type="entry name" value="Ribosomal_bL25/Gln-tRNA_synth"/>
</dbReference>